<proteinExistence type="predicted"/>
<organism evidence="8">
    <name type="scientific">Timema douglasi</name>
    <name type="common">Walking stick</name>
    <dbReference type="NCBI Taxonomy" id="61478"/>
    <lineage>
        <taxon>Eukaryota</taxon>
        <taxon>Metazoa</taxon>
        <taxon>Ecdysozoa</taxon>
        <taxon>Arthropoda</taxon>
        <taxon>Hexapoda</taxon>
        <taxon>Insecta</taxon>
        <taxon>Pterygota</taxon>
        <taxon>Neoptera</taxon>
        <taxon>Polyneoptera</taxon>
        <taxon>Phasmatodea</taxon>
        <taxon>Timematodea</taxon>
        <taxon>Timematoidea</taxon>
        <taxon>Timematidae</taxon>
        <taxon>Timema</taxon>
    </lineage>
</organism>
<dbReference type="InterPro" id="IPR005225">
    <property type="entry name" value="Small_GTP-bd"/>
</dbReference>
<evidence type="ECO:0000259" key="7">
    <source>
        <dbReference type="PROSITE" id="PS51722"/>
    </source>
</evidence>
<reference evidence="8" key="1">
    <citation type="submission" date="2020-11" db="EMBL/GenBank/DDBJ databases">
        <authorList>
            <person name="Tran Van P."/>
        </authorList>
    </citation>
    <scope>NUCLEOTIDE SEQUENCE</scope>
</reference>
<dbReference type="PANTHER" id="PTHR43261:SF1">
    <property type="entry name" value="RIBOSOME-RELEASING FACTOR 2, MITOCHONDRIAL"/>
    <property type="match status" value="1"/>
</dbReference>
<dbReference type="InterPro" id="IPR035649">
    <property type="entry name" value="EFG_V"/>
</dbReference>
<dbReference type="CDD" id="cd03713">
    <property type="entry name" value="EFG_mtEFG_C"/>
    <property type="match status" value="1"/>
</dbReference>
<dbReference type="InterPro" id="IPR053905">
    <property type="entry name" value="EF-G-like_DII"/>
</dbReference>
<dbReference type="GO" id="GO:0032543">
    <property type="term" value="P:mitochondrial translation"/>
    <property type="evidence" value="ECO:0007669"/>
    <property type="project" value="TreeGrafter"/>
</dbReference>
<dbReference type="SMART" id="SM00838">
    <property type="entry name" value="EFG_C"/>
    <property type="match status" value="1"/>
</dbReference>
<dbReference type="GO" id="GO:0003924">
    <property type="term" value="F:GTPase activity"/>
    <property type="evidence" value="ECO:0007669"/>
    <property type="project" value="InterPro"/>
</dbReference>
<dbReference type="SMART" id="SM00889">
    <property type="entry name" value="EFG_IV"/>
    <property type="match status" value="1"/>
</dbReference>
<evidence type="ECO:0000256" key="3">
    <source>
        <dbReference type="ARBA" id="ARBA00023128"/>
    </source>
</evidence>
<dbReference type="InterPro" id="IPR035647">
    <property type="entry name" value="EFG_III/V"/>
</dbReference>
<dbReference type="InterPro" id="IPR031157">
    <property type="entry name" value="G_TR_CS"/>
</dbReference>
<keyword evidence="6" id="KW-0812">Transmembrane</keyword>
<dbReference type="PROSITE" id="PS00301">
    <property type="entry name" value="G_TR_1"/>
    <property type="match status" value="1"/>
</dbReference>
<feature type="domain" description="Tr-type G" evidence="7">
    <location>
        <begin position="325"/>
        <end position="609"/>
    </location>
</feature>
<dbReference type="GO" id="GO:0032790">
    <property type="term" value="P:ribosome disassembly"/>
    <property type="evidence" value="ECO:0007669"/>
    <property type="project" value="TreeGrafter"/>
</dbReference>
<evidence type="ECO:0000256" key="4">
    <source>
        <dbReference type="ARBA" id="ARBA00023134"/>
    </source>
</evidence>
<feature type="region of interest" description="Disordered" evidence="5">
    <location>
        <begin position="1243"/>
        <end position="1266"/>
    </location>
</feature>
<keyword evidence="4" id="KW-0342">GTP-binding</keyword>
<evidence type="ECO:0000256" key="1">
    <source>
        <dbReference type="ARBA" id="ARBA00022741"/>
    </source>
</evidence>
<dbReference type="SUPFAM" id="SSF50447">
    <property type="entry name" value="Translation proteins"/>
    <property type="match status" value="1"/>
</dbReference>
<evidence type="ECO:0000313" key="8">
    <source>
        <dbReference type="EMBL" id="CAD7200779.1"/>
    </source>
</evidence>
<evidence type="ECO:0000256" key="6">
    <source>
        <dbReference type="SAM" id="Phobius"/>
    </source>
</evidence>
<keyword evidence="6" id="KW-0472">Membrane</keyword>
<dbReference type="SUPFAM" id="SSF54211">
    <property type="entry name" value="Ribosomal protein S5 domain 2-like"/>
    <property type="match status" value="1"/>
</dbReference>
<dbReference type="Pfam" id="PF00679">
    <property type="entry name" value="EFG_C"/>
    <property type="match status" value="1"/>
</dbReference>
<protein>
    <recommendedName>
        <fullName evidence="7">Tr-type G domain-containing protein</fullName>
    </recommendedName>
</protein>
<keyword evidence="6" id="KW-1133">Transmembrane helix</keyword>
<keyword evidence="1" id="KW-0547">Nucleotide-binding</keyword>
<dbReference type="InterPro" id="IPR027417">
    <property type="entry name" value="P-loop_NTPase"/>
</dbReference>
<dbReference type="FunFam" id="3.30.70.240:FF:000001">
    <property type="entry name" value="Elongation factor G"/>
    <property type="match status" value="1"/>
</dbReference>
<dbReference type="InterPro" id="IPR005517">
    <property type="entry name" value="Transl_elong_EFG/EF2_IV"/>
</dbReference>
<name>A0A7R8VLK9_TIMDO</name>
<dbReference type="SUPFAM" id="SSF54980">
    <property type="entry name" value="EF-G C-terminal domain-like"/>
    <property type="match status" value="2"/>
</dbReference>
<dbReference type="PROSITE" id="PS51722">
    <property type="entry name" value="G_TR_2"/>
    <property type="match status" value="1"/>
</dbReference>
<evidence type="ECO:0000256" key="5">
    <source>
        <dbReference type="SAM" id="MobiDB-lite"/>
    </source>
</evidence>
<feature type="transmembrane region" description="Helical" evidence="6">
    <location>
        <begin position="198"/>
        <end position="221"/>
    </location>
</feature>
<dbReference type="InterPro" id="IPR020568">
    <property type="entry name" value="Ribosomal_Su5_D2-typ_SF"/>
</dbReference>
<keyword evidence="2" id="KW-0648">Protein biosynthesis</keyword>
<dbReference type="FunFam" id="3.40.50.300:FF:000514">
    <property type="entry name" value="Ribosome-releasing factor 2, mitochondrial"/>
    <property type="match status" value="1"/>
</dbReference>
<dbReference type="GO" id="GO:0005759">
    <property type="term" value="C:mitochondrial matrix"/>
    <property type="evidence" value="ECO:0007669"/>
    <property type="project" value="UniProtKB-ARBA"/>
</dbReference>
<dbReference type="InterPro" id="IPR009022">
    <property type="entry name" value="EFG_III"/>
</dbReference>
<dbReference type="CDD" id="cd16262">
    <property type="entry name" value="EFG_III"/>
    <property type="match status" value="1"/>
</dbReference>
<dbReference type="Pfam" id="PF22042">
    <property type="entry name" value="EF-G_D2"/>
    <property type="match status" value="1"/>
</dbReference>
<dbReference type="Pfam" id="PF00009">
    <property type="entry name" value="GTP_EFTU"/>
    <property type="match status" value="1"/>
</dbReference>
<dbReference type="InterPro" id="IPR009000">
    <property type="entry name" value="Transl_B-barrel_sf"/>
</dbReference>
<dbReference type="PANTHER" id="PTHR43261">
    <property type="entry name" value="TRANSLATION ELONGATION FACTOR G-RELATED"/>
    <property type="match status" value="1"/>
</dbReference>
<keyword evidence="3" id="KW-0496">Mitochondrion</keyword>
<dbReference type="InterPro" id="IPR000795">
    <property type="entry name" value="T_Tr_GTP-bd_dom"/>
</dbReference>
<dbReference type="Gene3D" id="3.30.230.10">
    <property type="match status" value="1"/>
</dbReference>
<gene>
    <name evidence="8" type="ORF">TDIB3V08_LOCUS6990</name>
</gene>
<dbReference type="InterPro" id="IPR000640">
    <property type="entry name" value="EFG_V-like"/>
</dbReference>
<dbReference type="Gene3D" id="3.30.70.240">
    <property type="match status" value="1"/>
</dbReference>
<dbReference type="NCBIfam" id="TIGR00231">
    <property type="entry name" value="small_GTP"/>
    <property type="match status" value="1"/>
</dbReference>
<dbReference type="Gene3D" id="3.30.70.870">
    <property type="entry name" value="Elongation Factor G (Translational Gtpase), domain 3"/>
    <property type="match status" value="1"/>
</dbReference>
<dbReference type="Gene3D" id="2.40.30.10">
    <property type="entry name" value="Translation factors"/>
    <property type="match status" value="1"/>
</dbReference>
<sequence length="1266" mass="139703">MDIIVDFQSFIDNKEFIVKELSVLSVCGTLLQHRVLKPPYAIEKLSADARKKADYIINNMHGIPGDSGDVDYSLLESLISRATTRAETVYVKGAEKKKFLVKYTSTPIVDLYDRGCSSLKTLKLGRTTCMAHSYVWKFCLVSIVWGLGAFMIEDGHAHHKTCAENQPVVPKAKPVKPLAITSIFNALFPLDRVDAKRVIVGMSVKNIIIIIIIIISTVSYYPRSHRGPILSDQFTRPPVSAGRALMWVVTLSTPRDLDTGTPALFSQMSPPDPLEVFHLTGMSWKQIHHYASTRLNATMRWSSLLMRTRKRYSNVDTRRLTHADSKIRNIGILAHIDAGKTTTTERMLFYSGSIRSMGEVHHGNTVTDFLDQERERGITIASAAVTYNWNDHRVNLLDTPGHIDFTVEVEQTLSAMDGAVVVLDGSAGVEAQTVTVWRQADKYNLPRIAYINKMDRRDADFDMSVESLQEKFDVPALATQFPINNSDQGIEGIVDVITLEKLVWDSTNQGKTYSREKLDSVNHGSLWEQAVESRSGLVDKLTDLDDDLAELVIQEETVHDISTEVLHRTLRRVALGQKGVPVLCGSSYKNIGVQPLMDAVIHFLPASNERNKHILESFGDTLCARAFKVTHDPQKKAVTFFRIFTGKFSKGQKLYIVNRERTEQIGKLMVPYADDFEEVPEVGSGNIAAVTGLKMTMTGDLVTLNASAAGAARKKLSKKLNSTDVDKMFGSVANPPVPVFFCSIEPPSPAYENPLEIALEELQREDPSLKVTHDAETGQTVLAGMGELHLEIIKNRIVSEYKIDVELGSLQIAYKERLKKETKDSHSVVQKIGSGTHSVNLTMSARPCGFNNSDTHQDILILDRTPENASNTAAIHPKFLQALRRGVESSLSHGVKLGCPVLGVQVTLHWFEVGRGTSETIVSAACSQLVRKLLETGGSGLLEPVMSLEVVASEDLVGTLLADLSRRRAAVQEVSARGNSRVITALTPLSELLGYSRDLRTITSGTASFSMELLRYQEMNPFDEAKAIKDITGSCWGVHVSSGLCGHDPASVWACPLMYNGRKGVNHPLEPRLAPFSVTSVGFGPGDVSARRLFQQNHSQKVATEQGDGIHFVMLCSTRQTSPVSHGVRLASRIRSLFDRVTAVLYRIRGTGRIVLSTVYKTGCICSRQASRSVACSSHALSGGCVDHSKEDSSHPDLLTSFNTSRGTFTPPDSLGRNELRRTWRLKEWTGDVWLRETTDKKDMEAKGADRRCVAEGDHGQDGHGG</sequence>
<dbReference type="Gene3D" id="3.40.50.300">
    <property type="entry name" value="P-loop containing nucleotide triphosphate hydrolases"/>
    <property type="match status" value="1"/>
</dbReference>
<dbReference type="AlphaFoldDB" id="A0A7R8VLK9"/>
<dbReference type="SUPFAM" id="SSF52540">
    <property type="entry name" value="P-loop containing nucleoside triphosphate hydrolases"/>
    <property type="match status" value="1"/>
</dbReference>
<dbReference type="InterPro" id="IPR014721">
    <property type="entry name" value="Ribsml_uS5_D2-typ_fold_subgr"/>
</dbReference>
<feature type="transmembrane region" description="Helical" evidence="6">
    <location>
        <begin position="134"/>
        <end position="152"/>
    </location>
</feature>
<dbReference type="GO" id="GO:0005525">
    <property type="term" value="F:GTP binding"/>
    <property type="evidence" value="ECO:0007669"/>
    <property type="project" value="UniProtKB-KW"/>
</dbReference>
<accession>A0A7R8VLK9</accession>
<dbReference type="InterPro" id="IPR041095">
    <property type="entry name" value="EFG_II"/>
</dbReference>
<evidence type="ECO:0000256" key="2">
    <source>
        <dbReference type="ARBA" id="ARBA00022917"/>
    </source>
</evidence>
<dbReference type="Pfam" id="PF14492">
    <property type="entry name" value="EFG_III"/>
    <property type="match status" value="1"/>
</dbReference>
<dbReference type="EMBL" id="OA567769">
    <property type="protein sequence ID" value="CAD7200779.1"/>
    <property type="molecule type" value="Genomic_DNA"/>
</dbReference>
<dbReference type="PRINTS" id="PR00315">
    <property type="entry name" value="ELONGATNFCT"/>
</dbReference>